<dbReference type="RefSeq" id="WP_087998735.1">
    <property type="nucleotide sequence ID" value="NZ_BMHB01000001.1"/>
</dbReference>
<evidence type="ECO:0000256" key="3">
    <source>
        <dbReference type="ARBA" id="ARBA00021980"/>
    </source>
</evidence>
<dbReference type="SUPFAM" id="SSF53167">
    <property type="entry name" value="Purine and uridine phosphorylases"/>
    <property type="match status" value="1"/>
</dbReference>
<dbReference type="OrthoDB" id="9782889at2"/>
<dbReference type="PANTHER" id="PTHR43691">
    <property type="entry name" value="URIDINE PHOSPHORYLASE"/>
    <property type="match status" value="1"/>
</dbReference>
<evidence type="ECO:0000313" key="9">
    <source>
        <dbReference type="Proteomes" id="UP000626244"/>
    </source>
</evidence>
<protein>
    <recommendedName>
        <fullName evidence="3">Uridine phosphorylase</fullName>
        <ecNumber evidence="2">2.4.2.3</ecNumber>
    </recommendedName>
</protein>
<dbReference type="InterPro" id="IPR035994">
    <property type="entry name" value="Nucleoside_phosphorylase_sf"/>
</dbReference>
<keyword evidence="4" id="KW-0328">Glycosyltransferase</keyword>
<feature type="domain" description="Nucleoside phosphorylase" evidence="7">
    <location>
        <begin position="16"/>
        <end position="219"/>
    </location>
</feature>
<evidence type="ECO:0000256" key="6">
    <source>
        <dbReference type="ARBA" id="ARBA00048447"/>
    </source>
</evidence>
<dbReference type="InterPro" id="IPR004402">
    <property type="entry name" value="DeoD-type"/>
</dbReference>
<dbReference type="GO" id="GO:0004850">
    <property type="term" value="F:uridine phosphorylase activity"/>
    <property type="evidence" value="ECO:0007669"/>
    <property type="project" value="UniProtKB-EC"/>
</dbReference>
<comment type="similarity">
    <text evidence="1">Belongs to the PNP/UDP phosphorylase family.</text>
</comment>
<sequence>MTTPHNTAKVGEIAKTVLMPGDPLRAKYIADTFLENPIQFNGIRNMLGYTGSYKGKQISVMGSGMGMPSIGIYSYELYKFYDVENIIRVGSSGTYTDELNIHDIVLVDSSWSQSTYANVQAGVEGDIQYPSELLTNKIEETAKQINIPIVRGRIHSSDVFYYESSVPNYIDFYNNHKCICTEMESYALFHNAKTLGKQAASLLTISDSLVTHEEISAEARQTSFNKMLQIALEACL</sequence>
<dbReference type="GO" id="GO:0006152">
    <property type="term" value="P:purine nucleoside catabolic process"/>
    <property type="evidence" value="ECO:0007669"/>
    <property type="project" value="TreeGrafter"/>
</dbReference>
<dbReference type="InterPro" id="IPR000845">
    <property type="entry name" value="Nucleoside_phosphorylase_d"/>
</dbReference>
<gene>
    <name evidence="8" type="ORF">GCM10007380_04440</name>
</gene>
<keyword evidence="5" id="KW-0808">Transferase</keyword>
<dbReference type="Pfam" id="PF01048">
    <property type="entry name" value="PNP_UDP_1"/>
    <property type="match status" value="1"/>
</dbReference>
<accession>A0A8J3ETZ3</accession>
<name>A0A8J3ETZ3_9BACI</name>
<dbReference type="PANTHER" id="PTHR43691:SF11">
    <property type="entry name" value="FI09636P-RELATED"/>
    <property type="match status" value="1"/>
</dbReference>
<evidence type="ECO:0000256" key="4">
    <source>
        <dbReference type="ARBA" id="ARBA00022676"/>
    </source>
</evidence>
<dbReference type="InterPro" id="IPR018016">
    <property type="entry name" value="Nucleoside_phosphorylase_CS"/>
</dbReference>
<organism evidence="8 9">
    <name type="scientific">Gottfriedia solisilvae</name>
    <dbReference type="NCBI Taxonomy" id="1516104"/>
    <lineage>
        <taxon>Bacteria</taxon>
        <taxon>Bacillati</taxon>
        <taxon>Bacillota</taxon>
        <taxon>Bacilli</taxon>
        <taxon>Bacillales</taxon>
        <taxon>Bacillaceae</taxon>
        <taxon>Gottfriedia</taxon>
    </lineage>
</organism>
<evidence type="ECO:0000313" key="8">
    <source>
        <dbReference type="EMBL" id="GGI10764.1"/>
    </source>
</evidence>
<evidence type="ECO:0000256" key="2">
    <source>
        <dbReference type="ARBA" id="ARBA00011888"/>
    </source>
</evidence>
<evidence type="ECO:0000256" key="1">
    <source>
        <dbReference type="ARBA" id="ARBA00010456"/>
    </source>
</evidence>
<comment type="catalytic activity">
    <reaction evidence="6">
        <text>uridine + phosphate = alpha-D-ribose 1-phosphate + uracil</text>
        <dbReference type="Rhea" id="RHEA:24388"/>
        <dbReference type="ChEBI" id="CHEBI:16704"/>
        <dbReference type="ChEBI" id="CHEBI:17568"/>
        <dbReference type="ChEBI" id="CHEBI:43474"/>
        <dbReference type="ChEBI" id="CHEBI:57720"/>
        <dbReference type="EC" id="2.4.2.3"/>
    </reaction>
</comment>
<proteinExistence type="inferred from homology"/>
<dbReference type="GO" id="GO:0005829">
    <property type="term" value="C:cytosol"/>
    <property type="evidence" value="ECO:0007669"/>
    <property type="project" value="TreeGrafter"/>
</dbReference>
<comment type="caution">
    <text evidence="8">The sequence shown here is derived from an EMBL/GenBank/DDBJ whole genome shotgun (WGS) entry which is preliminary data.</text>
</comment>
<dbReference type="Gene3D" id="3.40.50.1580">
    <property type="entry name" value="Nucleoside phosphorylase domain"/>
    <property type="match status" value="1"/>
</dbReference>
<dbReference type="AlphaFoldDB" id="A0A8J3ETZ3"/>
<dbReference type="GO" id="GO:0004731">
    <property type="term" value="F:purine-nucleoside phosphorylase activity"/>
    <property type="evidence" value="ECO:0007669"/>
    <property type="project" value="InterPro"/>
</dbReference>
<dbReference type="NCBIfam" id="NF004489">
    <property type="entry name" value="PRK05819.1"/>
    <property type="match status" value="1"/>
</dbReference>
<dbReference type="PROSITE" id="PS01232">
    <property type="entry name" value="PNP_UDP_1"/>
    <property type="match status" value="1"/>
</dbReference>
<dbReference type="CDD" id="cd09006">
    <property type="entry name" value="PNP_EcPNPI-like"/>
    <property type="match status" value="1"/>
</dbReference>
<dbReference type="EMBL" id="BMHB01000001">
    <property type="protein sequence ID" value="GGI10764.1"/>
    <property type="molecule type" value="Genomic_DNA"/>
</dbReference>
<reference evidence="9" key="1">
    <citation type="journal article" date="2019" name="Int. J. Syst. Evol. Microbiol.">
        <title>The Global Catalogue of Microorganisms (GCM) 10K type strain sequencing project: providing services to taxonomists for standard genome sequencing and annotation.</title>
        <authorList>
            <consortium name="The Broad Institute Genomics Platform"/>
            <consortium name="The Broad Institute Genome Sequencing Center for Infectious Disease"/>
            <person name="Wu L."/>
            <person name="Ma J."/>
        </authorList>
    </citation>
    <scope>NUCLEOTIDE SEQUENCE [LARGE SCALE GENOMIC DNA]</scope>
    <source>
        <strain evidence="9">CGMCC 1.14993</strain>
    </source>
</reference>
<dbReference type="NCBIfam" id="TIGR00107">
    <property type="entry name" value="deoD"/>
    <property type="match status" value="1"/>
</dbReference>
<dbReference type="EC" id="2.4.2.3" evidence="2"/>
<dbReference type="Proteomes" id="UP000626244">
    <property type="component" value="Unassembled WGS sequence"/>
</dbReference>
<evidence type="ECO:0000256" key="5">
    <source>
        <dbReference type="ARBA" id="ARBA00022679"/>
    </source>
</evidence>
<keyword evidence="9" id="KW-1185">Reference proteome</keyword>
<evidence type="ECO:0000259" key="7">
    <source>
        <dbReference type="Pfam" id="PF01048"/>
    </source>
</evidence>